<reference evidence="2" key="1">
    <citation type="submission" date="2020-10" db="EMBL/GenBank/DDBJ databases">
        <authorList>
            <person name="Gilroy R."/>
        </authorList>
    </citation>
    <scope>NUCLEOTIDE SEQUENCE</scope>
    <source>
        <strain evidence="2">ChiGjej1B1-24693</strain>
    </source>
</reference>
<dbReference type="GO" id="GO:0019242">
    <property type="term" value="P:methylglyoxal biosynthetic process"/>
    <property type="evidence" value="ECO:0007669"/>
    <property type="project" value="InterPro"/>
</dbReference>
<organism evidence="2 3">
    <name type="scientific">Candidatus Avipropionibacterium avicola</name>
    <dbReference type="NCBI Taxonomy" id="2840701"/>
    <lineage>
        <taxon>Bacteria</taxon>
        <taxon>Bacillati</taxon>
        <taxon>Actinomycetota</taxon>
        <taxon>Actinomycetes</taxon>
        <taxon>Propionibacteriales</taxon>
        <taxon>Propionibacteriaceae</taxon>
        <taxon>Propionibacteriaceae incertae sedis</taxon>
        <taxon>Candidatus Avipropionibacterium</taxon>
    </lineage>
</organism>
<protein>
    <recommendedName>
        <fullName evidence="1">DAGKc domain-containing protein</fullName>
    </recommendedName>
</protein>
<dbReference type="PANTHER" id="PTHR30492:SF0">
    <property type="entry name" value="METHYLGLYOXAL SYNTHASE"/>
    <property type="match status" value="1"/>
</dbReference>
<gene>
    <name evidence="2" type="ORF">IAA98_03820</name>
</gene>
<dbReference type="GO" id="GO:0005829">
    <property type="term" value="C:cytosol"/>
    <property type="evidence" value="ECO:0007669"/>
    <property type="project" value="TreeGrafter"/>
</dbReference>
<dbReference type="Pfam" id="PF00781">
    <property type="entry name" value="DAGK_cat"/>
    <property type="match status" value="1"/>
</dbReference>
<dbReference type="Pfam" id="PF19279">
    <property type="entry name" value="YegS_C"/>
    <property type="match status" value="1"/>
</dbReference>
<accession>A0A9D1GWV7</accession>
<evidence type="ECO:0000259" key="1">
    <source>
        <dbReference type="PROSITE" id="PS50146"/>
    </source>
</evidence>
<dbReference type="EMBL" id="DVLP01000109">
    <property type="protein sequence ID" value="HIT74692.1"/>
    <property type="molecule type" value="Genomic_DNA"/>
</dbReference>
<proteinExistence type="predicted"/>
<dbReference type="SUPFAM" id="SSF111331">
    <property type="entry name" value="NAD kinase/diacylglycerol kinase-like"/>
    <property type="match status" value="1"/>
</dbReference>
<dbReference type="InterPro" id="IPR001206">
    <property type="entry name" value="Diacylglycerol_kinase_cat_dom"/>
</dbReference>
<dbReference type="InterPro" id="IPR016064">
    <property type="entry name" value="NAD/diacylglycerol_kinase_sf"/>
</dbReference>
<feature type="non-terminal residue" evidence="2">
    <location>
        <position position="1"/>
    </location>
</feature>
<sequence>AGGDGTIRTVSSELAGSGIPFGLVAAGTGNLLARNLGVPLDETEAVRVALDGHTAAIDLVRITVDDGTPEHFAVMAGIGIDAAILGGTDDHLKKAVGSAAYFVSAAQHVNHPPMEAKIRVDDGPQFRRRALVMVVGNVGFLQGGIPLLPDARADDGVLDLLVASPRTWRDKVSLTAKVLARKDRSNEQLDRITAQKVEITIAEPEDYQLDGDTIGSCRRVVFEVVPGALALRMPSPEQAAVGEIPEAAAEIQRAAAEADRHGMAD</sequence>
<dbReference type="PROSITE" id="PS50146">
    <property type="entry name" value="DAGK"/>
    <property type="match status" value="1"/>
</dbReference>
<dbReference type="GO" id="GO:0016301">
    <property type="term" value="F:kinase activity"/>
    <property type="evidence" value="ECO:0007669"/>
    <property type="project" value="InterPro"/>
</dbReference>
<dbReference type="AlphaFoldDB" id="A0A9D1GWV7"/>
<dbReference type="GO" id="GO:0008929">
    <property type="term" value="F:methylglyoxal synthase activity"/>
    <property type="evidence" value="ECO:0007669"/>
    <property type="project" value="InterPro"/>
</dbReference>
<dbReference type="Gene3D" id="2.60.200.40">
    <property type="match status" value="1"/>
</dbReference>
<dbReference type="PANTHER" id="PTHR30492">
    <property type="entry name" value="METHYLGLYOXAL SYNTHASE"/>
    <property type="match status" value="1"/>
</dbReference>
<name>A0A9D1GWV7_9ACTN</name>
<evidence type="ECO:0000313" key="3">
    <source>
        <dbReference type="Proteomes" id="UP000886842"/>
    </source>
</evidence>
<dbReference type="Gene3D" id="3.40.50.10330">
    <property type="entry name" value="Probable inorganic polyphosphate/atp-NAD kinase, domain 1"/>
    <property type="match status" value="1"/>
</dbReference>
<dbReference type="Proteomes" id="UP000886842">
    <property type="component" value="Unassembled WGS sequence"/>
</dbReference>
<dbReference type="InterPro" id="IPR017438">
    <property type="entry name" value="ATP-NAD_kinase_N"/>
</dbReference>
<dbReference type="InterPro" id="IPR045540">
    <property type="entry name" value="YegS/DAGK_C"/>
</dbReference>
<evidence type="ECO:0000313" key="2">
    <source>
        <dbReference type="EMBL" id="HIT74692.1"/>
    </source>
</evidence>
<comment type="caution">
    <text evidence="2">The sequence shown here is derived from an EMBL/GenBank/DDBJ whole genome shotgun (WGS) entry which is preliminary data.</text>
</comment>
<reference evidence="2" key="2">
    <citation type="journal article" date="2021" name="PeerJ">
        <title>Extensive microbial diversity within the chicken gut microbiome revealed by metagenomics and culture.</title>
        <authorList>
            <person name="Gilroy R."/>
            <person name="Ravi A."/>
            <person name="Getino M."/>
            <person name="Pursley I."/>
            <person name="Horton D.L."/>
            <person name="Alikhan N.F."/>
            <person name="Baker D."/>
            <person name="Gharbi K."/>
            <person name="Hall N."/>
            <person name="Watson M."/>
            <person name="Adriaenssens E.M."/>
            <person name="Foster-Nyarko E."/>
            <person name="Jarju S."/>
            <person name="Secka A."/>
            <person name="Antonio M."/>
            <person name="Oren A."/>
            <person name="Chaudhuri R.R."/>
            <person name="La Ragione R."/>
            <person name="Hildebrand F."/>
            <person name="Pallen M.J."/>
        </authorList>
    </citation>
    <scope>NUCLEOTIDE SEQUENCE</scope>
    <source>
        <strain evidence="2">ChiGjej1B1-24693</strain>
    </source>
</reference>
<dbReference type="InterPro" id="IPR004363">
    <property type="entry name" value="Methylgl_synth"/>
</dbReference>
<feature type="domain" description="DAGKc" evidence="1">
    <location>
        <begin position="1"/>
        <end position="66"/>
    </location>
</feature>